<accession>A0A6G0VXM0</accession>
<sequence>MSNLGDLYRNIIFNDESCVKFLKERGLLPNLNVCTKLNATGEVCGGDMKETLKNSRKRDANDQLVKTKYMRCQTRGCQKWQSILAQTKNNWQRSSYSLGLVQFMSIRGAVVAEQFNKRGKMGGKGLIVQIDESIFQGK</sequence>
<gene>
    <name evidence="1" type="ORF">FWK35_00029680</name>
</gene>
<protein>
    <submittedName>
        <fullName evidence="1">DDE Tnp IS1595 domain-containing protein</fullName>
    </submittedName>
</protein>
<dbReference type="Proteomes" id="UP000478052">
    <property type="component" value="Unassembled WGS sequence"/>
</dbReference>
<feature type="non-terminal residue" evidence="1">
    <location>
        <position position="138"/>
    </location>
</feature>
<evidence type="ECO:0000313" key="1">
    <source>
        <dbReference type="EMBL" id="KAF0713246.1"/>
    </source>
</evidence>
<evidence type="ECO:0000313" key="2">
    <source>
        <dbReference type="Proteomes" id="UP000478052"/>
    </source>
</evidence>
<organism evidence="1 2">
    <name type="scientific">Aphis craccivora</name>
    <name type="common">Cowpea aphid</name>
    <dbReference type="NCBI Taxonomy" id="307492"/>
    <lineage>
        <taxon>Eukaryota</taxon>
        <taxon>Metazoa</taxon>
        <taxon>Ecdysozoa</taxon>
        <taxon>Arthropoda</taxon>
        <taxon>Hexapoda</taxon>
        <taxon>Insecta</taxon>
        <taxon>Pterygota</taxon>
        <taxon>Neoptera</taxon>
        <taxon>Paraneoptera</taxon>
        <taxon>Hemiptera</taxon>
        <taxon>Sternorrhyncha</taxon>
        <taxon>Aphidomorpha</taxon>
        <taxon>Aphidoidea</taxon>
        <taxon>Aphididae</taxon>
        <taxon>Aphidini</taxon>
        <taxon>Aphis</taxon>
        <taxon>Aphis</taxon>
    </lineage>
</organism>
<keyword evidence="2" id="KW-1185">Reference proteome</keyword>
<comment type="caution">
    <text evidence="1">The sequence shown here is derived from an EMBL/GenBank/DDBJ whole genome shotgun (WGS) entry which is preliminary data.</text>
</comment>
<reference evidence="1 2" key="1">
    <citation type="submission" date="2019-08" db="EMBL/GenBank/DDBJ databases">
        <title>Whole genome of Aphis craccivora.</title>
        <authorList>
            <person name="Voronova N.V."/>
            <person name="Shulinski R.S."/>
            <person name="Bandarenka Y.V."/>
            <person name="Zhorov D.G."/>
            <person name="Warner D."/>
        </authorList>
    </citation>
    <scope>NUCLEOTIDE SEQUENCE [LARGE SCALE GENOMIC DNA]</scope>
    <source>
        <strain evidence="1">180601</strain>
        <tissue evidence="1">Whole Body</tissue>
    </source>
</reference>
<name>A0A6G0VXM0_APHCR</name>
<dbReference type="AlphaFoldDB" id="A0A6G0VXM0"/>
<dbReference type="EMBL" id="VUJU01010732">
    <property type="protein sequence ID" value="KAF0713246.1"/>
    <property type="molecule type" value="Genomic_DNA"/>
</dbReference>
<dbReference type="OrthoDB" id="10052789at2759"/>
<proteinExistence type="predicted"/>